<dbReference type="GO" id="GO:0006289">
    <property type="term" value="P:nucleotide-excision repair"/>
    <property type="evidence" value="ECO:0007669"/>
    <property type="project" value="TreeGrafter"/>
</dbReference>
<dbReference type="GO" id="GO:0036297">
    <property type="term" value="P:interstrand cross-link repair"/>
    <property type="evidence" value="ECO:0007669"/>
    <property type="project" value="InterPro"/>
</dbReference>
<reference evidence="1" key="1">
    <citation type="submission" date="2025-08" db="UniProtKB">
        <authorList>
            <consortium name="Ensembl"/>
        </authorList>
    </citation>
    <scope>IDENTIFICATION</scope>
</reference>
<organism evidence="1 2">
    <name type="scientific">Eptatretus burgeri</name>
    <name type="common">Inshore hagfish</name>
    <dbReference type="NCBI Taxonomy" id="7764"/>
    <lineage>
        <taxon>Eukaryota</taxon>
        <taxon>Metazoa</taxon>
        <taxon>Chordata</taxon>
        <taxon>Craniata</taxon>
        <taxon>Vertebrata</taxon>
        <taxon>Cyclostomata</taxon>
        <taxon>Myxini</taxon>
        <taxon>Myxiniformes</taxon>
        <taxon>Myxinidae</taxon>
        <taxon>Eptatretinae</taxon>
        <taxon>Eptatretus</taxon>
    </lineage>
</organism>
<sequence length="427" mass="47019">MSKTSILGLGEGELSHWLEKITAWQAESWHSDLPALRTLLHQLERATAGQPVETSLRRFPLLGHLLGRLCCNPTVTADEECLLVLLRCCFILHTPAPLTALHRTANHWLQQVLCYFLLGPDITDAFIGCLLDYSHLLFRQQHLEQLMVALAKELTSMTQRISTQHLSLISLPIVSLPAALPLVEALLLNGRADELNSAFLEATTCAINKGQLAICPPALHSLWLSHLPALEGTLLCCLEGTLIGPMGPQLSTMEQKIRETGLAEACALHSEIFEAVMLFLRSLLWDSLNSPLVSYFIRIFTRDFVKAAGRLEVSVISPWRSLLPTCLHPLLPLCLTRIEDIQPCSWSHHCMALAAIFQQAAESVVNSTQVPSNLPLMMAAIGDWLDMSLWLCVLPLAPSSPCTFADLASLLSSTADKTMVKVNGEGY</sequence>
<dbReference type="Pfam" id="PF02106">
    <property type="entry name" value="Fanconi_C"/>
    <property type="match status" value="1"/>
</dbReference>
<dbReference type="InterPro" id="IPR000686">
    <property type="entry name" value="FANCC"/>
</dbReference>
<dbReference type="GO" id="GO:0034599">
    <property type="term" value="P:cellular response to oxidative stress"/>
    <property type="evidence" value="ECO:0007669"/>
    <property type="project" value="TreeGrafter"/>
</dbReference>
<protein>
    <submittedName>
        <fullName evidence="1">Uncharacterized protein</fullName>
    </submittedName>
</protein>
<dbReference type="GO" id="GO:0043240">
    <property type="term" value="C:Fanconi anaemia nuclear complex"/>
    <property type="evidence" value="ECO:0007669"/>
    <property type="project" value="InterPro"/>
</dbReference>
<dbReference type="PANTHER" id="PTHR16798">
    <property type="entry name" value="FANCONI ANEMIA GROUP C PROTEIN FANCC"/>
    <property type="match status" value="1"/>
</dbReference>
<accession>A0A8C4Q172</accession>
<dbReference type="Proteomes" id="UP000694388">
    <property type="component" value="Unplaced"/>
</dbReference>
<proteinExistence type="predicted"/>
<dbReference type="PANTHER" id="PTHR16798:SF0">
    <property type="entry name" value="FANCONI ANEMIA GROUP C PROTEIN"/>
    <property type="match status" value="1"/>
</dbReference>
<dbReference type="GeneTree" id="ENSGT00390000016390"/>
<dbReference type="Ensembl" id="ENSEBUT00000008967.1">
    <property type="protein sequence ID" value="ENSEBUP00000008464.1"/>
    <property type="gene ID" value="ENSEBUG00000005478.1"/>
</dbReference>
<keyword evidence="2" id="KW-1185">Reference proteome</keyword>
<evidence type="ECO:0000313" key="1">
    <source>
        <dbReference type="Ensembl" id="ENSEBUP00000008464.1"/>
    </source>
</evidence>
<evidence type="ECO:0000313" key="2">
    <source>
        <dbReference type="Proteomes" id="UP000694388"/>
    </source>
</evidence>
<reference evidence="1" key="2">
    <citation type="submission" date="2025-09" db="UniProtKB">
        <authorList>
            <consortium name="Ensembl"/>
        </authorList>
    </citation>
    <scope>IDENTIFICATION</scope>
</reference>
<name>A0A8C4Q172_EPTBU</name>
<dbReference type="AlphaFoldDB" id="A0A8C4Q172"/>